<sequence length="120" mass="13395">MQVDGKPPAVTKRYLISLHYPKCDAFQGRQGAVLNYFTQSYDPVITANELAEAVYKTGEGKWSTDEATFFITLLSIPPLSLRTVAAAYVAKHRANNQPAILYRLNVLLDPIVPTPRENDE</sequence>
<organism evidence="1">
    <name type="scientific">Aphanomyces invadans</name>
    <dbReference type="NCBI Taxonomy" id="157072"/>
    <lineage>
        <taxon>Eukaryota</taxon>
        <taxon>Sar</taxon>
        <taxon>Stramenopiles</taxon>
        <taxon>Oomycota</taxon>
        <taxon>Saprolegniomycetes</taxon>
        <taxon>Saprolegniales</taxon>
        <taxon>Verrucalvaceae</taxon>
        <taxon>Aphanomyces</taxon>
    </lineage>
</organism>
<dbReference type="AlphaFoldDB" id="A0A024TUI0"/>
<proteinExistence type="predicted"/>
<dbReference type="GeneID" id="20086595"/>
<name>A0A024TUI0_9STRA</name>
<reference evidence="1" key="1">
    <citation type="submission" date="2013-12" db="EMBL/GenBank/DDBJ databases">
        <title>The Genome Sequence of Aphanomyces invadans NJM9701.</title>
        <authorList>
            <consortium name="The Broad Institute Genomics Platform"/>
            <person name="Russ C."/>
            <person name="Tyler B."/>
            <person name="van West P."/>
            <person name="Dieguez-Uribeondo J."/>
            <person name="Young S.K."/>
            <person name="Zeng Q."/>
            <person name="Gargeya S."/>
            <person name="Fitzgerald M."/>
            <person name="Abouelleil A."/>
            <person name="Alvarado L."/>
            <person name="Chapman S.B."/>
            <person name="Gainer-Dewar J."/>
            <person name="Goldberg J."/>
            <person name="Griggs A."/>
            <person name="Gujja S."/>
            <person name="Hansen M."/>
            <person name="Howarth C."/>
            <person name="Imamovic A."/>
            <person name="Ireland A."/>
            <person name="Larimer J."/>
            <person name="McCowan C."/>
            <person name="Murphy C."/>
            <person name="Pearson M."/>
            <person name="Poon T.W."/>
            <person name="Priest M."/>
            <person name="Roberts A."/>
            <person name="Saif S."/>
            <person name="Shea T."/>
            <person name="Sykes S."/>
            <person name="Wortman J."/>
            <person name="Nusbaum C."/>
            <person name="Birren B."/>
        </authorList>
    </citation>
    <scope>NUCLEOTIDE SEQUENCE [LARGE SCALE GENOMIC DNA]</scope>
    <source>
        <strain evidence="1">NJM9701</strain>
    </source>
</reference>
<dbReference type="EMBL" id="KI913972">
    <property type="protein sequence ID" value="ETV97654.1"/>
    <property type="molecule type" value="Genomic_DNA"/>
</dbReference>
<protein>
    <submittedName>
        <fullName evidence="1">Uncharacterized protein</fullName>
    </submittedName>
</protein>
<gene>
    <name evidence="1" type="ORF">H310_09545</name>
</gene>
<dbReference type="VEuPathDB" id="FungiDB:H310_09545"/>
<dbReference type="RefSeq" id="XP_008873863.1">
    <property type="nucleotide sequence ID" value="XM_008875641.1"/>
</dbReference>
<dbReference type="OrthoDB" id="37886at2759"/>
<accession>A0A024TUI0</accession>
<evidence type="ECO:0000313" key="1">
    <source>
        <dbReference type="EMBL" id="ETV97654.1"/>
    </source>
</evidence>